<dbReference type="eggNOG" id="COG3975">
    <property type="taxonomic scope" value="Bacteria"/>
</dbReference>
<dbReference type="InterPro" id="IPR027268">
    <property type="entry name" value="Peptidase_M4/M1_CTD_sf"/>
</dbReference>
<gene>
    <name evidence="2" type="ordered locus">Hbal_2678</name>
</gene>
<proteinExistence type="predicted"/>
<dbReference type="OrthoDB" id="7521939at2"/>
<protein>
    <recommendedName>
        <fullName evidence="4">Peptidase M61 domain protein</fullName>
    </recommendedName>
</protein>
<evidence type="ECO:0008006" key="4">
    <source>
        <dbReference type="Google" id="ProtNLM"/>
    </source>
</evidence>
<reference evidence="3" key="1">
    <citation type="journal article" date="2011" name="J. Bacteriol.">
        <title>Genome sequences of eight morphologically diverse alphaproteobacteria.</title>
        <authorList>
            <consortium name="US DOE Joint Genome Institute"/>
            <person name="Brown P.J."/>
            <person name="Kysela D.T."/>
            <person name="Buechlein A."/>
            <person name="Hemmerich C."/>
            <person name="Brun Y.V."/>
        </authorList>
    </citation>
    <scope>NUCLEOTIDE SEQUENCE [LARGE SCALE GENOMIC DNA]</scope>
    <source>
        <strain evidence="3">ATCC 49814 / DSM 5838 / IFAM 1418</strain>
    </source>
</reference>
<dbReference type="HOGENOM" id="CLU_024392_1_0_5"/>
<organism evidence="2 3">
    <name type="scientific">Hirschia baltica (strain ATCC 49814 / DSM 5838 / IFAM 1418)</name>
    <dbReference type="NCBI Taxonomy" id="582402"/>
    <lineage>
        <taxon>Bacteria</taxon>
        <taxon>Pseudomonadati</taxon>
        <taxon>Pseudomonadota</taxon>
        <taxon>Alphaproteobacteria</taxon>
        <taxon>Hyphomonadales</taxon>
        <taxon>Hyphomonadaceae</taxon>
        <taxon>Hirschia</taxon>
    </lineage>
</organism>
<sequence>MKPMPITALFAFLLLVTGCNPTAPKDTDSGNIASPHINLTLAPQARVDAPDTIGSVQIQLQISGKTFQKDAPVLQIPLVSSNVDTVATIVTDLKANDANGPLTLSAMDKTLDEQNAGDAVIGGNSRLWYADRQPDGPIHVTYTVPANASLPPRGPAPPFSFLSKDGGTSAAGHVFLILPPGDDSYQTEIDWDLTAAPPESRGISSIGEGHVSAEMTAVTMRMSFYMMGNVQTYPEIVPENGFFSAWYGTPPFDAENLMHWTADLYTHYSAFFGMKEVPPYGVFLRYNPVNAGGGVGLHHSFVTTFGEQGDTTISGLKSTLAHEMFHTFQPFIEEPGGLESSWFGEGLAVFYQARLPTRFAMMSSEDFLADLNFAASRYYTSLMAEAPNSEIPKKFWLDTRIRTLPYDRGMLYFATVDHELRTQTEGEVTLDTLMLKLLEQSNNGHALTNSDWEKELNTHLGPSAVAEFQDFLNGTLIVPDASAFGPCFTRTQVPLRRYELGFDPAVLSEPTRIIRNLVIGSAADQAGLQNGDEIVHPIPQDHIQGEQTQELTVTIRRNGDEFTLSYLPRGETVDAYQWIKNPNHSDENCEL</sequence>
<name>C6XPT7_HIRBI</name>
<dbReference type="SUPFAM" id="SSF55486">
    <property type="entry name" value="Metalloproteases ('zincins'), catalytic domain"/>
    <property type="match status" value="1"/>
</dbReference>
<dbReference type="SUPFAM" id="SSF50156">
    <property type="entry name" value="PDZ domain-like"/>
    <property type="match status" value="1"/>
</dbReference>
<evidence type="ECO:0000313" key="3">
    <source>
        <dbReference type="Proteomes" id="UP000002745"/>
    </source>
</evidence>
<dbReference type="InterPro" id="IPR036034">
    <property type="entry name" value="PDZ_sf"/>
</dbReference>
<accession>C6XPT7</accession>
<dbReference type="Proteomes" id="UP000002745">
    <property type="component" value="Chromosome"/>
</dbReference>
<dbReference type="KEGG" id="hba:Hbal_2678"/>
<dbReference type="RefSeq" id="WP_015828502.1">
    <property type="nucleotide sequence ID" value="NC_012982.1"/>
</dbReference>
<keyword evidence="1" id="KW-0732">Signal</keyword>
<evidence type="ECO:0000256" key="1">
    <source>
        <dbReference type="SAM" id="SignalP"/>
    </source>
</evidence>
<feature type="signal peptide" evidence="1">
    <location>
        <begin position="1"/>
        <end position="22"/>
    </location>
</feature>
<evidence type="ECO:0000313" key="2">
    <source>
        <dbReference type="EMBL" id="ACT60352.1"/>
    </source>
</evidence>
<dbReference type="STRING" id="582402.Hbal_2678"/>
<feature type="chain" id="PRO_5002974213" description="Peptidase M61 domain protein" evidence="1">
    <location>
        <begin position="23"/>
        <end position="591"/>
    </location>
</feature>
<dbReference type="EMBL" id="CP001678">
    <property type="protein sequence ID" value="ACT60352.1"/>
    <property type="molecule type" value="Genomic_DNA"/>
</dbReference>
<dbReference type="Gene3D" id="1.10.390.10">
    <property type="entry name" value="Neutral Protease Domain 2"/>
    <property type="match status" value="1"/>
</dbReference>
<keyword evidence="3" id="KW-1185">Reference proteome</keyword>
<dbReference type="AlphaFoldDB" id="C6XPT7"/>
<dbReference type="Gene3D" id="2.30.42.10">
    <property type="match status" value="1"/>
</dbReference>
<dbReference type="PROSITE" id="PS51257">
    <property type="entry name" value="PROKAR_LIPOPROTEIN"/>
    <property type="match status" value="1"/>
</dbReference>